<keyword evidence="3" id="KW-1185">Reference proteome</keyword>
<evidence type="ECO:0000256" key="1">
    <source>
        <dbReference type="SAM" id="Phobius"/>
    </source>
</evidence>
<accession>A0A5C6MED6</accession>
<gene>
    <name evidence="2" type="ORF">D4764_0116030</name>
</gene>
<dbReference type="AlphaFoldDB" id="A0A5C6MED6"/>
<name>A0A5C6MED6_9TELE</name>
<reference evidence="2 3" key="1">
    <citation type="submission" date="2019-04" db="EMBL/GenBank/DDBJ databases">
        <title>Chromosome genome assembly for Takifugu flavidus.</title>
        <authorList>
            <person name="Xiao S."/>
        </authorList>
    </citation>
    <scope>NUCLEOTIDE SEQUENCE [LARGE SCALE GENOMIC DNA]</scope>
    <source>
        <strain evidence="2">HTHZ2018</strain>
        <tissue evidence="2">Muscle</tissue>
    </source>
</reference>
<keyword evidence="1" id="KW-0472">Membrane</keyword>
<sequence>MLLLHHEVNGQLQQLSLKLLPLPLLLLLLLLLLLPLPCCKALQAVIPSHCWHRTGQHWPDRTSSQYRCPMNGQLQQLSLKLLPLPLLLLLLLLLPLPCCKALQAVMSEGPQC</sequence>
<protein>
    <submittedName>
        <fullName evidence="2">Uncharacterized protein</fullName>
    </submittedName>
</protein>
<proteinExistence type="predicted"/>
<comment type="caution">
    <text evidence="2">The sequence shown here is derived from an EMBL/GenBank/DDBJ whole genome shotgun (WGS) entry which is preliminary data.</text>
</comment>
<organism evidence="2 3">
    <name type="scientific">Takifugu flavidus</name>
    <name type="common">sansaifugu</name>
    <dbReference type="NCBI Taxonomy" id="433684"/>
    <lineage>
        <taxon>Eukaryota</taxon>
        <taxon>Metazoa</taxon>
        <taxon>Chordata</taxon>
        <taxon>Craniata</taxon>
        <taxon>Vertebrata</taxon>
        <taxon>Euteleostomi</taxon>
        <taxon>Actinopterygii</taxon>
        <taxon>Neopterygii</taxon>
        <taxon>Teleostei</taxon>
        <taxon>Neoteleostei</taxon>
        <taxon>Acanthomorphata</taxon>
        <taxon>Eupercaria</taxon>
        <taxon>Tetraodontiformes</taxon>
        <taxon>Tetradontoidea</taxon>
        <taxon>Tetraodontidae</taxon>
        <taxon>Takifugu</taxon>
    </lineage>
</organism>
<dbReference type="Proteomes" id="UP000324091">
    <property type="component" value="Unassembled WGS sequence"/>
</dbReference>
<keyword evidence="1" id="KW-1133">Transmembrane helix</keyword>
<evidence type="ECO:0000313" key="2">
    <source>
        <dbReference type="EMBL" id="TWW53556.1"/>
    </source>
</evidence>
<dbReference type="EMBL" id="RHFK02000641">
    <property type="protein sequence ID" value="TWW53556.1"/>
    <property type="molecule type" value="Genomic_DNA"/>
</dbReference>
<feature type="transmembrane region" description="Helical" evidence="1">
    <location>
        <begin position="77"/>
        <end position="96"/>
    </location>
</feature>
<keyword evidence="1" id="KW-0812">Transmembrane</keyword>
<evidence type="ECO:0000313" key="3">
    <source>
        <dbReference type="Proteomes" id="UP000324091"/>
    </source>
</evidence>
<feature type="transmembrane region" description="Helical" evidence="1">
    <location>
        <begin position="20"/>
        <end position="39"/>
    </location>
</feature>